<accession>A0ABY4CJC6</accession>
<keyword evidence="2" id="KW-0328">Glycosyltransferase</keyword>
<dbReference type="Gene3D" id="3.90.550.10">
    <property type="entry name" value="Spore Coat Polysaccharide Biosynthesis Protein SpsA, Chain A"/>
    <property type="match status" value="1"/>
</dbReference>
<dbReference type="EC" id="2.4.-.-" evidence="2"/>
<evidence type="ECO:0000259" key="1">
    <source>
        <dbReference type="Pfam" id="PF00535"/>
    </source>
</evidence>
<dbReference type="SUPFAM" id="SSF53448">
    <property type="entry name" value="Nucleotide-diphospho-sugar transferases"/>
    <property type="match status" value="1"/>
</dbReference>
<dbReference type="RefSeq" id="WP_347437324.1">
    <property type="nucleotide sequence ID" value="NZ_CP089291.1"/>
</dbReference>
<name>A0ABY4CJC6_9BACL</name>
<dbReference type="GO" id="GO:0016757">
    <property type="term" value="F:glycosyltransferase activity"/>
    <property type="evidence" value="ECO:0007669"/>
    <property type="project" value="UniProtKB-KW"/>
</dbReference>
<evidence type="ECO:0000313" key="2">
    <source>
        <dbReference type="EMBL" id="UOF90625.1"/>
    </source>
</evidence>
<dbReference type="Pfam" id="PF00535">
    <property type="entry name" value="Glycos_transf_2"/>
    <property type="match status" value="1"/>
</dbReference>
<dbReference type="InterPro" id="IPR001173">
    <property type="entry name" value="Glyco_trans_2-like"/>
</dbReference>
<dbReference type="Proteomes" id="UP000830167">
    <property type="component" value="Chromosome"/>
</dbReference>
<feature type="domain" description="Glycosyltransferase 2-like" evidence="1">
    <location>
        <begin position="8"/>
        <end position="127"/>
    </location>
</feature>
<protein>
    <submittedName>
        <fullName evidence="2">Glycosyltransferase</fullName>
        <ecNumber evidence="2">2.4.-.-</ecNumber>
    </submittedName>
</protein>
<proteinExistence type="predicted"/>
<evidence type="ECO:0000313" key="3">
    <source>
        <dbReference type="Proteomes" id="UP000830167"/>
    </source>
</evidence>
<sequence length="234" mass="27551">MENQGVSIITCTKKPQFMEMIFNNYNNQKWDKKELIIILNRNNMRMQEYKRKASQFKNVKVFKLPETATLGACLNYGIQKAVYPYIAKFDDDDFYGARYIEEAMKTMNRVKADIVGKRAIYTFIEYKNVLLLRFSGGENKFVNFIAGGSIFMKKSVWQTVPFRNITLGEDIDFLQRARKKGYKIYSSSKNHFIGIRRKNPIHHTWFPDINYLLKTGKRIGTAQTYHALTMRFLQ</sequence>
<dbReference type="EMBL" id="CP089291">
    <property type="protein sequence ID" value="UOF90625.1"/>
    <property type="molecule type" value="Genomic_DNA"/>
</dbReference>
<organism evidence="2 3">
    <name type="scientific">Fodinisporobacter ferrooxydans</name>
    <dbReference type="NCBI Taxonomy" id="2901836"/>
    <lineage>
        <taxon>Bacteria</taxon>
        <taxon>Bacillati</taxon>
        <taxon>Bacillota</taxon>
        <taxon>Bacilli</taxon>
        <taxon>Bacillales</taxon>
        <taxon>Alicyclobacillaceae</taxon>
        <taxon>Fodinisporobacter</taxon>
    </lineage>
</organism>
<gene>
    <name evidence="2" type="ORF">LSG31_22690</name>
</gene>
<reference evidence="2" key="1">
    <citation type="submission" date="2021-12" db="EMBL/GenBank/DDBJ databases">
        <title>Alicyclobacillaceae gen. nov., sp. nov., isolated from chalcocite enrichment system.</title>
        <authorList>
            <person name="Jiang Z."/>
        </authorList>
    </citation>
    <scope>NUCLEOTIDE SEQUENCE</scope>
    <source>
        <strain evidence="2">MYW30-H2</strain>
    </source>
</reference>
<keyword evidence="2" id="KW-0808">Transferase</keyword>
<keyword evidence="3" id="KW-1185">Reference proteome</keyword>
<dbReference type="InterPro" id="IPR029044">
    <property type="entry name" value="Nucleotide-diphossugar_trans"/>
</dbReference>